<name>A0A0F9SNV4_9ZZZZ</name>
<sequence>MDWDDTQLAEGPGRPGLLVDPTIPPLTAALCVSDLMAGEDGRPVDGKRFLTAFNAGFEVGCNIAEAIAPYHYMRGFHTSAQDRCDRG</sequence>
<dbReference type="SUPFAM" id="SSF103378">
    <property type="entry name" value="2-methylcitrate dehydratase PrpD"/>
    <property type="match status" value="1"/>
</dbReference>
<protein>
    <submittedName>
        <fullName evidence="1">Uncharacterized protein</fullName>
    </submittedName>
</protein>
<dbReference type="Gene3D" id="1.10.4100.10">
    <property type="entry name" value="2-methylcitrate dehydratase PrpD"/>
    <property type="match status" value="1"/>
</dbReference>
<organism evidence="1">
    <name type="scientific">marine sediment metagenome</name>
    <dbReference type="NCBI Taxonomy" id="412755"/>
    <lineage>
        <taxon>unclassified sequences</taxon>
        <taxon>metagenomes</taxon>
        <taxon>ecological metagenomes</taxon>
    </lineage>
</organism>
<dbReference type="GO" id="GO:0016829">
    <property type="term" value="F:lyase activity"/>
    <property type="evidence" value="ECO:0007669"/>
    <property type="project" value="InterPro"/>
</dbReference>
<dbReference type="EMBL" id="LAZR01000398">
    <property type="protein sequence ID" value="KKN70740.1"/>
    <property type="molecule type" value="Genomic_DNA"/>
</dbReference>
<accession>A0A0F9SNV4</accession>
<reference evidence="1" key="1">
    <citation type="journal article" date="2015" name="Nature">
        <title>Complex archaea that bridge the gap between prokaryotes and eukaryotes.</title>
        <authorList>
            <person name="Spang A."/>
            <person name="Saw J.H."/>
            <person name="Jorgensen S.L."/>
            <person name="Zaremba-Niedzwiedzka K."/>
            <person name="Martijn J."/>
            <person name="Lind A.E."/>
            <person name="van Eijk R."/>
            <person name="Schleper C."/>
            <person name="Guy L."/>
            <person name="Ettema T.J."/>
        </authorList>
    </citation>
    <scope>NUCLEOTIDE SEQUENCE</scope>
</reference>
<dbReference type="AlphaFoldDB" id="A0A0F9SNV4"/>
<dbReference type="InterPro" id="IPR036148">
    <property type="entry name" value="MmgE/PrpD_sf"/>
</dbReference>
<evidence type="ECO:0000313" key="1">
    <source>
        <dbReference type="EMBL" id="KKN70740.1"/>
    </source>
</evidence>
<dbReference type="InterPro" id="IPR042183">
    <property type="entry name" value="MmgE/PrpD_sf_1"/>
</dbReference>
<comment type="caution">
    <text evidence="1">The sequence shown here is derived from an EMBL/GenBank/DDBJ whole genome shotgun (WGS) entry which is preliminary data.</text>
</comment>
<proteinExistence type="predicted"/>
<gene>
    <name evidence="1" type="ORF">LCGC14_0428100</name>
</gene>